<protein>
    <submittedName>
        <fullName evidence="1">Uncharacterized protein</fullName>
    </submittedName>
</protein>
<dbReference type="Proteomes" id="UP001056685">
    <property type="component" value="Segment"/>
</dbReference>
<accession>A0A9E7MP02</accession>
<keyword evidence="2" id="KW-1185">Reference proteome</keyword>
<reference evidence="1" key="1">
    <citation type="submission" date="2022-05" db="EMBL/GenBank/DDBJ databases">
        <authorList>
            <person name="Friedrich I."/>
            <person name="Poehlein A."/>
            <person name="Schneider D."/>
            <person name="Hertel R."/>
            <person name="Daniel R."/>
        </authorList>
    </citation>
    <scope>NUCLEOTIDE SEQUENCE</scope>
</reference>
<dbReference type="EMBL" id="ON529852">
    <property type="protein sequence ID" value="USN13905.1"/>
    <property type="molecule type" value="Genomic_DNA"/>
</dbReference>
<gene>
    <name evidence="1" type="ORF">KABACHOK_00690</name>
</gene>
<sequence>MSAPFISSTCEGETCRCGAPAVAKIGEEIPHDDPHPSRHNLTAYVCARHYALVLGPAAARQVGYAPAADKPDDTVIDRARLRRLRAAAQDAQELSPTPWQHTERTRTLYGNEAGYLADKNGDWIANFDGHEENAFAAEADPSVVMALVDLVEVMVSALEHGSMVKRPAAIRQISFALARKAGIDPNNWHNAALQPRETGSEIDFNAFRPGHEWFKAAAEDLYANLEIKLGDDYGS</sequence>
<name>A0A9E7MP02_9CAUD</name>
<evidence type="ECO:0000313" key="1">
    <source>
        <dbReference type="EMBL" id="USN13905.1"/>
    </source>
</evidence>
<evidence type="ECO:0000313" key="2">
    <source>
        <dbReference type="Proteomes" id="UP001056685"/>
    </source>
</evidence>
<organism evidence="1 2">
    <name type="scientific">Brevundimonas phage vB_BpoS-Kabachok</name>
    <dbReference type="NCBI Taxonomy" id="2948600"/>
    <lineage>
        <taxon>Viruses</taxon>
        <taxon>Duplodnaviria</taxon>
        <taxon>Heunggongvirae</taxon>
        <taxon>Uroviricota</taxon>
        <taxon>Caudoviricetes</taxon>
        <taxon>Jeanschmidtviridae</taxon>
        <taxon>Marchewkavirus</taxon>
        <taxon>Marchewkavirus kabachok</taxon>
    </lineage>
</organism>
<proteinExistence type="predicted"/>